<evidence type="ECO:0000256" key="1">
    <source>
        <dbReference type="ARBA" id="ARBA00022737"/>
    </source>
</evidence>
<evidence type="ECO:0000313" key="4">
    <source>
        <dbReference type="Proteomes" id="UP001604336"/>
    </source>
</evidence>
<comment type="caution">
    <text evidence="3">The sequence shown here is derived from an EMBL/GenBank/DDBJ whole genome shotgun (WGS) entry which is preliminary data.</text>
</comment>
<keyword evidence="4" id="KW-1185">Reference proteome</keyword>
<reference evidence="4" key="1">
    <citation type="submission" date="2024-07" db="EMBL/GenBank/DDBJ databases">
        <title>Two chromosome-level genome assemblies of Korean endemic species Abeliophyllum distichum and Forsythia ovata (Oleaceae).</title>
        <authorList>
            <person name="Jang H."/>
        </authorList>
    </citation>
    <scope>NUCLEOTIDE SEQUENCE [LARGE SCALE GENOMIC DNA]</scope>
</reference>
<dbReference type="InterPro" id="IPR011990">
    <property type="entry name" value="TPR-like_helical_dom_sf"/>
</dbReference>
<dbReference type="EMBL" id="JBFOLK010000009">
    <property type="protein sequence ID" value="KAL2485803.1"/>
    <property type="molecule type" value="Genomic_DNA"/>
</dbReference>
<dbReference type="InterPro" id="IPR002885">
    <property type="entry name" value="PPR_rpt"/>
</dbReference>
<feature type="repeat" description="PPR" evidence="2">
    <location>
        <begin position="176"/>
        <end position="210"/>
    </location>
</feature>
<evidence type="ECO:0000256" key="2">
    <source>
        <dbReference type="PROSITE-ProRule" id="PRU00708"/>
    </source>
</evidence>
<dbReference type="InterPro" id="IPR046848">
    <property type="entry name" value="E_motif"/>
</dbReference>
<dbReference type="PROSITE" id="PS51375">
    <property type="entry name" value="PPR"/>
    <property type="match status" value="2"/>
</dbReference>
<feature type="repeat" description="PPR" evidence="2">
    <location>
        <begin position="277"/>
        <end position="311"/>
    </location>
</feature>
<evidence type="ECO:0000313" key="3">
    <source>
        <dbReference type="EMBL" id="KAL2485803.1"/>
    </source>
</evidence>
<dbReference type="FunFam" id="1.25.40.10:FF:001204">
    <property type="entry name" value="Pentatricopeptide (PPR) repeat protein-like"/>
    <property type="match status" value="1"/>
</dbReference>
<protein>
    <submittedName>
        <fullName evidence="3">Pentatricopeptide repeat-containing protein</fullName>
    </submittedName>
</protein>
<dbReference type="InterPro" id="IPR046960">
    <property type="entry name" value="PPR_At4g14850-like_plant"/>
</dbReference>
<dbReference type="PANTHER" id="PTHR47926">
    <property type="entry name" value="PENTATRICOPEPTIDE REPEAT-CONTAINING PROTEIN"/>
    <property type="match status" value="1"/>
</dbReference>
<keyword evidence="1" id="KW-0677">Repeat</keyword>
<dbReference type="NCBIfam" id="TIGR00756">
    <property type="entry name" value="PPR"/>
    <property type="match status" value="4"/>
</dbReference>
<organism evidence="3 4">
    <name type="scientific">Abeliophyllum distichum</name>
    <dbReference type="NCBI Taxonomy" id="126358"/>
    <lineage>
        <taxon>Eukaryota</taxon>
        <taxon>Viridiplantae</taxon>
        <taxon>Streptophyta</taxon>
        <taxon>Embryophyta</taxon>
        <taxon>Tracheophyta</taxon>
        <taxon>Spermatophyta</taxon>
        <taxon>Magnoliopsida</taxon>
        <taxon>eudicotyledons</taxon>
        <taxon>Gunneridae</taxon>
        <taxon>Pentapetalae</taxon>
        <taxon>asterids</taxon>
        <taxon>lamiids</taxon>
        <taxon>Lamiales</taxon>
        <taxon>Oleaceae</taxon>
        <taxon>Forsythieae</taxon>
        <taxon>Abeliophyllum</taxon>
    </lineage>
</organism>
<accession>A0ABD1RBP8</accession>
<dbReference type="Proteomes" id="UP001604336">
    <property type="component" value="Unassembled WGS sequence"/>
</dbReference>
<sequence>MIPQKINGTVARIIHLLTSYCISPAHLHQLQAQLILHNLQSNTTVAHHFITACHSLNLLNSAAFPLYTTHITQPHTFIYNTLLKAFSHSKTPQSSLIIYSHVHKNSILVNNYTFPFVLKSLAELRLLKEGEIVHGQIIKWGHFGDIYVGNSLLNLYASCGDMNSCVEVFDEMLLRDVVSWTIMIKGYKEAGKHDDALIAFERMRSAEVVPNQVTMVNALAACAGFGGLDMGVWIHEFIERSGWELDVILGTSLIDMYGKCGRIEAGLLVFEKMGEKNLFTWNAVIKGLALAKSGKEALSWFLRMEQEGFKPDEVTLIAVLCACVHSGLVHIGRQLFSSLIHGKYGFSPSVRHYACMVDLLARSGFLEEALRMSRGMPFEPTKSIWGALLSGGRAHGSQELSELAAWKLVELEPGNSAYYVVLANLYAEMERWNDMEKVRELIKERGFRKDLGRSKIELEHQDDALELLS</sequence>
<name>A0ABD1RBP8_9LAMI</name>
<dbReference type="PANTHER" id="PTHR47926:SF490">
    <property type="entry name" value="REPEAT-LIKE SUPERFAMILY PROTEIN, PUTATIVE-RELATED"/>
    <property type="match status" value="1"/>
</dbReference>
<dbReference type="FunFam" id="1.25.40.10:FF:000427">
    <property type="entry name" value="Pentatricopeptide repeat-containing protein chloroplastic"/>
    <property type="match status" value="1"/>
</dbReference>
<proteinExistence type="predicted"/>
<dbReference type="Pfam" id="PF13041">
    <property type="entry name" value="PPR_2"/>
    <property type="match status" value="2"/>
</dbReference>
<gene>
    <name evidence="3" type="ORF">Adt_30559</name>
</gene>
<dbReference type="Pfam" id="PF20431">
    <property type="entry name" value="E_motif"/>
    <property type="match status" value="1"/>
</dbReference>
<dbReference type="AlphaFoldDB" id="A0ABD1RBP8"/>
<dbReference type="Gene3D" id="1.25.40.10">
    <property type="entry name" value="Tetratricopeptide repeat domain"/>
    <property type="match status" value="2"/>
</dbReference>